<accession>L7M9X5</accession>
<sequence length="204" mass="23121">MASCILWLWLFVLIALVVPPHLAAQKQDGGSAPTTPRNAIWSWPIVFMHSRIIYLNTTTRTYSGITCIKEYRVTWNRSARFLTKKVVVLSSPEKGVTKDVVYKAVWKRGPAQAFTAVDSSGSANYTIEFQYTSEYCGIIKKQNETGGDHNDGCELWVNDKFFKSEPQDQELCTANFDKYCKRNNARKFNIDDCQSTEGKSILIA</sequence>
<dbReference type="InterPro" id="IPR012674">
    <property type="entry name" value="Calycin"/>
</dbReference>
<feature type="signal peptide" evidence="1">
    <location>
        <begin position="1"/>
        <end position="24"/>
    </location>
</feature>
<dbReference type="Gene3D" id="2.40.128.20">
    <property type="match status" value="1"/>
</dbReference>
<dbReference type="AlphaFoldDB" id="L7M9X5"/>
<reference evidence="2" key="1">
    <citation type="submission" date="2012-11" db="EMBL/GenBank/DDBJ databases">
        <authorList>
            <person name="Lucero-Rivera Y.E."/>
            <person name="Tovar-Ramirez D."/>
        </authorList>
    </citation>
    <scope>NUCLEOTIDE SEQUENCE</scope>
    <source>
        <tissue evidence="2">Salivary gland</tissue>
    </source>
</reference>
<feature type="chain" id="PRO_5003981453" evidence="1">
    <location>
        <begin position="25"/>
        <end position="204"/>
    </location>
</feature>
<name>L7M9X5_RHIPC</name>
<evidence type="ECO:0000256" key="1">
    <source>
        <dbReference type="SAM" id="SignalP"/>
    </source>
</evidence>
<evidence type="ECO:0000313" key="2">
    <source>
        <dbReference type="EMBL" id="JAA60657.1"/>
    </source>
</evidence>
<protein>
    <submittedName>
        <fullName evidence="2">Putative group iv salivary lipocalin</fullName>
    </submittedName>
</protein>
<keyword evidence="1" id="KW-0732">Signal</keyword>
<proteinExistence type="evidence at transcript level"/>
<dbReference type="EMBL" id="GACK01004377">
    <property type="protein sequence ID" value="JAA60657.1"/>
    <property type="molecule type" value="mRNA"/>
</dbReference>
<reference evidence="2" key="2">
    <citation type="journal article" date="2015" name="J. Proteomics">
        <title>Sexual differences in the sialomes of the zebra tick, Rhipicephalus pulchellus.</title>
        <authorList>
            <person name="Tan A.W."/>
            <person name="Francischetti I.M."/>
            <person name="Slovak M."/>
            <person name="Kini R.M."/>
            <person name="Ribeiro J.M."/>
        </authorList>
    </citation>
    <scope>NUCLEOTIDE SEQUENCE</scope>
    <source>
        <tissue evidence="2">Salivary gland</tissue>
    </source>
</reference>
<organism evidence="2">
    <name type="scientific">Rhipicephalus pulchellus</name>
    <name type="common">Yellow backed tick</name>
    <name type="synonym">Dermacentor pulchellus</name>
    <dbReference type="NCBI Taxonomy" id="72859"/>
    <lineage>
        <taxon>Eukaryota</taxon>
        <taxon>Metazoa</taxon>
        <taxon>Ecdysozoa</taxon>
        <taxon>Arthropoda</taxon>
        <taxon>Chelicerata</taxon>
        <taxon>Arachnida</taxon>
        <taxon>Acari</taxon>
        <taxon>Parasitiformes</taxon>
        <taxon>Ixodida</taxon>
        <taxon>Ixodoidea</taxon>
        <taxon>Ixodidae</taxon>
        <taxon>Rhipicephalinae</taxon>
        <taxon>Rhipicephalus</taxon>
        <taxon>Rhipicephalus</taxon>
    </lineage>
</organism>